<organism evidence="1 2">
    <name type="scientific">Huiozyma naganishii (strain ATCC MYA-139 / BCRC 22969 / CBS 8797 / KCTC 17520 / NBRC 10181 / NCYC 3082 / Yp74L-3)</name>
    <name type="common">Yeast</name>
    <name type="synonym">Kazachstania naganishii</name>
    <dbReference type="NCBI Taxonomy" id="1071383"/>
    <lineage>
        <taxon>Eukaryota</taxon>
        <taxon>Fungi</taxon>
        <taxon>Dikarya</taxon>
        <taxon>Ascomycota</taxon>
        <taxon>Saccharomycotina</taxon>
        <taxon>Saccharomycetes</taxon>
        <taxon>Saccharomycetales</taxon>
        <taxon>Saccharomycetaceae</taxon>
        <taxon>Huiozyma</taxon>
    </lineage>
</organism>
<dbReference type="InterPro" id="IPR012917">
    <property type="entry name" value="DUF3294"/>
</dbReference>
<dbReference type="HOGENOM" id="CLU_110337_0_0_1"/>
<reference evidence="1 2" key="1">
    <citation type="journal article" date="2011" name="Proc. Natl. Acad. Sci. U.S.A.">
        <title>Evolutionary erosion of yeast sex chromosomes by mating-type switching accidents.</title>
        <authorList>
            <person name="Gordon J.L."/>
            <person name="Armisen D."/>
            <person name="Proux-Wera E."/>
            <person name="Oheigeartaigh S.S."/>
            <person name="Byrne K.P."/>
            <person name="Wolfe K.H."/>
        </authorList>
    </citation>
    <scope>NUCLEOTIDE SEQUENCE [LARGE SCALE GENOMIC DNA]</scope>
    <source>
        <strain evidence="2">ATCC MYA-139 / BCRC 22969 / CBS 8797 / CCRC 22969 / KCTC 17520 / NBRC 10181 / NCYC 3082</strain>
    </source>
</reference>
<dbReference type="GeneID" id="34527382"/>
<protein>
    <recommendedName>
        <fullName evidence="3">Mrp8p</fullName>
    </recommendedName>
</protein>
<dbReference type="EMBL" id="HE978321">
    <property type="protein sequence ID" value="CCK71650.1"/>
    <property type="molecule type" value="Genomic_DNA"/>
</dbReference>
<evidence type="ECO:0008006" key="3">
    <source>
        <dbReference type="Google" id="ProtNLM"/>
    </source>
</evidence>
<dbReference type="RefSeq" id="XP_022465895.1">
    <property type="nucleotide sequence ID" value="XM_022609505.1"/>
</dbReference>
<keyword evidence="2" id="KW-1185">Reference proteome</keyword>
<reference evidence="2" key="2">
    <citation type="submission" date="2012-08" db="EMBL/GenBank/DDBJ databases">
        <title>Genome sequence of Kazachstania naganishii.</title>
        <authorList>
            <person name="Gordon J.L."/>
            <person name="Armisen D."/>
            <person name="Proux-Wera E."/>
            <person name="OhEigeartaigh S.S."/>
            <person name="Byrne K.P."/>
            <person name="Wolfe K.H."/>
        </authorList>
    </citation>
    <scope>NUCLEOTIDE SEQUENCE [LARGE SCALE GENOMIC DNA]</scope>
    <source>
        <strain evidence="2">ATCC MYA-139 / BCRC 22969 / CBS 8797 / CCRC 22969 / KCTC 17520 / NBRC 10181 / NCYC 3082</strain>
    </source>
</reference>
<evidence type="ECO:0000313" key="2">
    <source>
        <dbReference type="Proteomes" id="UP000006310"/>
    </source>
</evidence>
<sequence length="215" mass="24774">MSSELEELRKQVTQLEQLVAKQTKVLSKTGQSVLELQVSNQKRDVDNFGPPTASKTVARDKFDSTEFATNDDIIGLVGELQIELNHIEERSIRRLVNATKTEEKDILAPLPNADGDTPDFKTSFFPKTMKEFIEIDDVNLFKLARFYECLPPTMKEQDDLEKFLDGKLDNLHVNDFDDATIKKELENYKKDQLDDIFNEVARYIGLRSRRGDDIW</sequence>
<dbReference type="KEGG" id="kng:KNAG_0H02350"/>
<dbReference type="Proteomes" id="UP000006310">
    <property type="component" value="Chromosome 8"/>
</dbReference>
<dbReference type="Pfam" id="PF07957">
    <property type="entry name" value="DUF3294"/>
    <property type="match status" value="1"/>
</dbReference>
<dbReference type="AlphaFoldDB" id="J7R9U7"/>
<proteinExistence type="predicted"/>
<name>J7R9U7_HUIN7</name>
<dbReference type="eggNOG" id="ENOG502RXKB">
    <property type="taxonomic scope" value="Eukaryota"/>
</dbReference>
<dbReference type="OrthoDB" id="4076200at2759"/>
<dbReference type="PIRSF" id="PIRSF022944">
    <property type="entry name" value="Ribosomal_MRP8_mit"/>
    <property type="match status" value="1"/>
</dbReference>
<evidence type="ECO:0000313" key="1">
    <source>
        <dbReference type="EMBL" id="CCK71650.1"/>
    </source>
</evidence>
<accession>J7R9U7</accession>
<gene>
    <name evidence="1" type="primary">KNAG0H02350</name>
    <name evidence="1" type="ordered locus">KNAG_0H02350</name>
</gene>
<dbReference type="OMA" id="ENFHIND"/>